<feature type="disulfide bond" evidence="15">
    <location>
        <begin position="694"/>
        <end position="703"/>
    </location>
</feature>
<dbReference type="SMART" id="SM00343">
    <property type="entry name" value="ZnF_C2HC"/>
    <property type="match status" value="1"/>
</dbReference>
<feature type="domain" description="EGF-like" evidence="16">
    <location>
        <begin position="385"/>
        <end position="423"/>
    </location>
</feature>
<evidence type="ECO:0000256" key="13">
    <source>
        <dbReference type="ARBA" id="ARBA00023180"/>
    </source>
</evidence>
<keyword evidence="14" id="KW-0862">Zinc</keyword>
<dbReference type="Pfam" id="PF00098">
    <property type="entry name" value="zf-CCHC"/>
    <property type="match status" value="1"/>
</dbReference>
<keyword evidence="5 15" id="KW-0245">EGF-like domain</keyword>
<dbReference type="GO" id="GO:0008270">
    <property type="term" value="F:zinc ion binding"/>
    <property type="evidence" value="ECO:0007669"/>
    <property type="project" value="UniProtKB-KW"/>
</dbReference>
<dbReference type="InterPro" id="IPR009030">
    <property type="entry name" value="Growth_fac_rcpt_cys_sf"/>
</dbReference>
<dbReference type="Pfam" id="PF06119">
    <property type="entry name" value="NIDO"/>
    <property type="match status" value="1"/>
</dbReference>
<evidence type="ECO:0000256" key="8">
    <source>
        <dbReference type="ARBA" id="ARBA00022737"/>
    </source>
</evidence>
<keyword evidence="14" id="KW-0863">Zinc-finger</keyword>
<dbReference type="Proteomes" id="UP001186944">
    <property type="component" value="Unassembled WGS sequence"/>
</dbReference>
<dbReference type="PANTHER" id="PTHR24049">
    <property type="entry name" value="CRUMBS FAMILY MEMBER"/>
    <property type="match status" value="1"/>
</dbReference>
<feature type="disulfide bond" evidence="15">
    <location>
        <begin position="732"/>
        <end position="741"/>
    </location>
</feature>
<protein>
    <submittedName>
        <fullName evidence="18">Uncharacterized protein</fullName>
    </submittedName>
</protein>
<feature type="domain" description="EGF-like" evidence="16">
    <location>
        <begin position="545"/>
        <end position="584"/>
    </location>
</feature>
<dbReference type="InterPro" id="IPR021109">
    <property type="entry name" value="Peptidase_aspartic_dom_sf"/>
</dbReference>
<feature type="disulfide bond" evidence="15">
    <location>
        <begin position="814"/>
        <end position="823"/>
    </location>
</feature>
<evidence type="ECO:0000256" key="2">
    <source>
        <dbReference type="ARBA" id="ARBA00004613"/>
    </source>
</evidence>
<keyword evidence="14" id="KW-0479">Metal-binding</keyword>
<proteinExistence type="predicted"/>
<feature type="disulfide bond" evidence="15">
    <location>
        <begin position="555"/>
        <end position="572"/>
    </location>
</feature>
<keyword evidence="6" id="KW-0812">Transmembrane</keyword>
<dbReference type="PANTHER" id="PTHR24049:SF22">
    <property type="entry name" value="DROSOPHILA CRUMBS HOMOLOG"/>
    <property type="match status" value="1"/>
</dbReference>
<feature type="domain" description="EGF-like" evidence="16">
    <location>
        <begin position="465"/>
        <end position="503"/>
    </location>
</feature>
<evidence type="ECO:0000256" key="4">
    <source>
        <dbReference type="ARBA" id="ARBA00022525"/>
    </source>
</evidence>
<dbReference type="GO" id="GO:0007160">
    <property type="term" value="P:cell-matrix adhesion"/>
    <property type="evidence" value="ECO:0007669"/>
    <property type="project" value="InterPro"/>
</dbReference>
<keyword evidence="4" id="KW-0964">Secreted</keyword>
<feature type="disulfide bond" evidence="15">
    <location>
        <begin position="755"/>
        <end position="772"/>
    </location>
</feature>
<feature type="disulfide bond" evidence="15">
    <location>
        <begin position="713"/>
        <end position="730"/>
    </location>
</feature>
<dbReference type="SMART" id="SM00539">
    <property type="entry name" value="NIDO"/>
    <property type="match status" value="1"/>
</dbReference>
<dbReference type="GO" id="GO:0045197">
    <property type="term" value="P:establishment or maintenance of epithelial cell apical/basal polarity"/>
    <property type="evidence" value="ECO:0007669"/>
    <property type="project" value="TreeGrafter"/>
</dbReference>
<evidence type="ECO:0000256" key="6">
    <source>
        <dbReference type="ARBA" id="ARBA00022692"/>
    </source>
</evidence>
<dbReference type="GO" id="GO:0007399">
    <property type="term" value="P:nervous system development"/>
    <property type="evidence" value="ECO:0007669"/>
    <property type="project" value="UniProtKB-ARBA"/>
</dbReference>
<feature type="disulfide bond" evidence="15">
    <location>
        <begin position="434"/>
        <end position="451"/>
    </location>
</feature>
<evidence type="ECO:0000256" key="5">
    <source>
        <dbReference type="ARBA" id="ARBA00022536"/>
    </source>
</evidence>
<dbReference type="Gene3D" id="2.10.25.10">
    <property type="entry name" value="Laminin"/>
    <property type="match status" value="12"/>
</dbReference>
<dbReference type="AlphaFoldDB" id="A0AA88YA26"/>
<dbReference type="FunFam" id="2.10.25.10:FF:000004">
    <property type="entry name" value="Neurogenic locus notch 1"/>
    <property type="match status" value="1"/>
</dbReference>
<evidence type="ECO:0000256" key="15">
    <source>
        <dbReference type="PROSITE-ProRule" id="PRU00076"/>
    </source>
</evidence>
<dbReference type="FunFam" id="2.10.25.10:FF:000045">
    <property type="entry name" value="Slit guidance ligand 2"/>
    <property type="match status" value="1"/>
</dbReference>
<dbReference type="CDD" id="cd00054">
    <property type="entry name" value="EGF_CA"/>
    <property type="match status" value="9"/>
</dbReference>
<keyword evidence="9" id="KW-0914">Notch signaling pathway</keyword>
<feature type="disulfide bond" evidence="15">
    <location>
        <begin position="615"/>
        <end position="624"/>
    </location>
</feature>
<dbReference type="PROSITE" id="PS01186">
    <property type="entry name" value="EGF_2"/>
    <property type="match status" value="12"/>
</dbReference>
<reference evidence="18" key="1">
    <citation type="submission" date="2019-08" db="EMBL/GenBank/DDBJ databases">
        <title>The improved chromosome-level genome for the pearl oyster Pinctada fucata martensii using PacBio sequencing and Hi-C.</title>
        <authorList>
            <person name="Zheng Z."/>
        </authorList>
    </citation>
    <scope>NUCLEOTIDE SEQUENCE</scope>
    <source>
        <strain evidence="18">ZZ-2019</strain>
        <tissue evidence="18">Adductor muscle</tissue>
    </source>
</reference>
<dbReference type="GO" id="GO:0004190">
    <property type="term" value="F:aspartic-type endopeptidase activity"/>
    <property type="evidence" value="ECO:0007669"/>
    <property type="project" value="InterPro"/>
</dbReference>
<feature type="domain" description="EGF-like" evidence="16">
    <location>
        <begin position="786"/>
        <end position="824"/>
    </location>
</feature>
<evidence type="ECO:0000256" key="9">
    <source>
        <dbReference type="ARBA" id="ARBA00022976"/>
    </source>
</evidence>
<dbReference type="SMART" id="SM00181">
    <property type="entry name" value="EGF"/>
    <property type="match status" value="13"/>
</dbReference>
<dbReference type="SMART" id="SM00179">
    <property type="entry name" value="EGF_CA"/>
    <property type="match status" value="13"/>
</dbReference>
<dbReference type="GO" id="GO:0032991">
    <property type="term" value="C:protein-containing complex"/>
    <property type="evidence" value="ECO:0007669"/>
    <property type="project" value="TreeGrafter"/>
</dbReference>
<feature type="disulfide bond" evidence="15">
    <location>
        <begin position="835"/>
        <end position="852"/>
    </location>
</feature>
<dbReference type="GO" id="GO:0003676">
    <property type="term" value="F:nucleic acid binding"/>
    <property type="evidence" value="ECO:0007669"/>
    <property type="project" value="InterPro"/>
</dbReference>
<dbReference type="InterPro" id="IPR000152">
    <property type="entry name" value="EGF-type_Asp/Asn_hydroxyl_site"/>
</dbReference>
<feature type="domain" description="CCHC-type" evidence="17">
    <location>
        <begin position="11"/>
        <end position="25"/>
    </location>
</feature>
<dbReference type="Pfam" id="PF12661">
    <property type="entry name" value="hEGF"/>
    <property type="match status" value="7"/>
</dbReference>
<evidence type="ECO:0000256" key="12">
    <source>
        <dbReference type="ARBA" id="ARBA00023157"/>
    </source>
</evidence>
<keyword evidence="19" id="KW-1185">Reference proteome</keyword>
<feature type="domain" description="EGF-like" evidence="16">
    <location>
        <begin position="586"/>
        <end position="625"/>
    </location>
</feature>
<dbReference type="GO" id="GO:0006508">
    <property type="term" value="P:proteolysis"/>
    <property type="evidence" value="ECO:0007669"/>
    <property type="project" value="InterPro"/>
</dbReference>
<evidence type="ECO:0000313" key="18">
    <source>
        <dbReference type="EMBL" id="KAK3092430.1"/>
    </source>
</evidence>
<dbReference type="GO" id="GO:0007219">
    <property type="term" value="P:Notch signaling pathway"/>
    <property type="evidence" value="ECO:0007669"/>
    <property type="project" value="UniProtKB-KW"/>
</dbReference>
<dbReference type="InterPro" id="IPR049883">
    <property type="entry name" value="NOTCH1_EGF-like"/>
</dbReference>
<feature type="disulfide bond" evidence="15">
    <location>
        <begin position="654"/>
        <end position="663"/>
    </location>
</feature>
<name>A0AA88YA26_PINIB</name>
<dbReference type="InterPro" id="IPR018097">
    <property type="entry name" value="EGF_Ca-bd_CS"/>
</dbReference>
<dbReference type="FunFam" id="2.10.25.10:FF:000146">
    <property type="entry name" value="Putative neurogenic locus notch"/>
    <property type="match status" value="2"/>
</dbReference>
<evidence type="ECO:0000256" key="10">
    <source>
        <dbReference type="ARBA" id="ARBA00022989"/>
    </source>
</evidence>
<feature type="disulfide bond" evidence="15">
    <location>
        <begin position="453"/>
        <end position="462"/>
    </location>
</feature>
<feature type="domain" description="EGF-like" evidence="16">
    <location>
        <begin position="505"/>
        <end position="543"/>
    </location>
</feature>
<dbReference type="InterPro" id="IPR051022">
    <property type="entry name" value="Notch_Cell-Fate_Det"/>
</dbReference>
<dbReference type="InterPro" id="IPR013032">
    <property type="entry name" value="EGF-like_CS"/>
</dbReference>
<feature type="disulfide bond" evidence="15">
    <location>
        <begin position="533"/>
        <end position="542"/>
    </location>
</feature>
<comment type="caution">
    <text evidence="15">Lacks conserved residue(s) required for the propagation of feature annotation.</text>
</comment>
<feature type="disulfide bond" evidence="15">
    <location>
        <begin position="372"/>
        <end position="381"/>
    </location>
</feature>
<feature type="disulfide bond" evidence="15">
    <location>
        <begin position="493"/>
        <end position="502"/>
    </location>
</feature>
<dbReference type="InterPro" id="IPR001969">
    <property type="entry name" value="Aspartic_peptidase_AS"/>
</dbReference>
<dbReference type="SUPFAM" id="SSF57184">
    <property type="entry name" value="Growth factor receptor domain"/>
    <property type="match status" value="3"/>
</dbReference>
<feature type="disulfide bond" evidence="15">
    <location>
        <begin position="413"/>
        <end position="422"/>
    </location>
</feature>
<dbReference type="GO" id="GO:0005886">
    <property type="term" value="C:plasma membrane"/>
    <property type="evidence" value="ECO:0007669"/>
    <property type="project" value="TreeGrafter"/>
</dbReference>
<feature type="domain" description="EGF-like" evidence="16">
    <location>
        <begin position="744"/>
        <end position="784"/>
    </location>
</feature>
<dbReference type="GO" id="GO:0005576">
    <property type="term" value="C:extracellular region"/>
    <property type="evidence" value="ECO:0007669"/>
    <property type="project" value="UniProtKB-SubCell"/>
</dbReference>
<dbReference type="PROSITE" id="PS01187">
    <property type="entry name" value="EGF_CA"/>
    <property type="match status" value="5"/>
</dbReference>
<feature type="disulfide bond" evidence="15">
    <location>
        <begin position="596"/>
        <end position="613"/>
    </location>
</feature>
<evidence type="ECO:0000256" key="7">
    <source>
        <dbReference type="ARBA" id="ARBA00022729"/>
    </source>
</evidence>
<keyword evidence="10" id="KW-1133">Transmembrane helix</keyword>
<feature type="domain" description="EGF-like" evidence="16">
    <location>
        <begin position="706"/>
        <end position="742"/>
    </location>
</feature>
<evidence type="ECO:0000256" key="3">
    <source>
        <dbReference type="ARBA" id="ARBA00022473"/>
    </source>
</evidence>
<dbReference type="EMBL" id="VSWD01000009">
    <property type="protein sequence ID" value="KAK3092430.1"/>
    <property type="molecule type" value="Genomic_DNA"/>
</dbReference>
<evidence type="ECO:0000313" key="19">
    <source>
        <dbReference type="Proteomes" id="UP001186944"/>
    </source>
</evidence>
<feature type="disulfide bond" evidence="15">
    <location>
        <begin position="774"/>
        <end position="783"/>
    </location>
</feature>
<feature type="domain" description="EGF-like" evidence="16">
    <location>
        <begin position="349"/>
        <end position="382"/>
    </location>
</feature>
<sequence>MVDFEDGGPLCYRCRQPGHLMRDCKVNLQHSKMQYIDEAPSDFIRMMNHHTQQQHKMKATLVGSTNETQITIGDHDFTALLDTGSSISTISRSAYDKFLSFYPLEPKALKGSAMRISLQHLVLAVIFFTCTTLTMASKDPYTYKDDSVIKSDDGVTPPLIAPGGLVIDGRRYSRVYASSNGFITIDNPETTFTPTSLNDRQTSSQTPFIAVYWTDLYPVTAEAGLYFDTYSTGDPLLTRATEDVRYLTRDTSFSATWTLVVTWHKTPLYCCKTGDYETVTFQAVLVADSSNTYVMVNYIDVNITSQKQNITIGWVANKTLCEDSVSFTDSAYRMSEQQSNTRDNDKKCFCGSFPCRYGGTCNDMEDSYNCTCTEGLAGRNCEIDTIDDCVNNTCDTNGTESCVDNVYNYTCSCKDGYSGRYCDLDIDECANNTCIDNQTVSCLDEVNRFTCVCVHGYSGRNCETDIDECAYDNCIAGHTDSCIDKVNDYTCICNPGYTGRDCETDINECSLGFCHPLNTQNCVDSVNNYDCQCKFGYTGSNCDIDIDFCYDYMYCNPSNTVSCVDMGTDYMCTCLPGYTGKGCYENIDECASNNACDTNNTVSCHDQVGSYSCVCLLGYTGQNCETEIDECSLYCHPSNTASCQDGLNSYTCECSVGYTGINCDTNIDDCINNNCILSNTANCLDGVNNYTCDCVAGFSGRHCEINIDECENCILSHSIYCNDFVNGYECQCHVGYAGVNCEIYIDICSSSSYICNPSGTAQCIDRRFDYSCICHDGYTGSGCFTNINECINNSCNTSYTASCRDEVNNYTCVCSDGYTGRYCETEIDECSNGYCNSSNTVSCIDGVNNYTCVCIEGYFGKNCDEQYHGNCFIFSVPLIVNITIQLWTFYEVNMV</sequence>
<dbReference type="InterPro" id="IPR003886">
    <property type="entry name" value="NIDO_dom"/>
</dbReference>
<feature type="disulfide bond" evidence="15">
    <location>
        <begin position="514"/>
        <end position="531"/>
    </location>
</feature>
<accession>A0AA88YA26</accession>
<evidence type="ECO:0000256" key="1">
    <source>
        <dbReference type="ARBA" id="ARBA00004479"/>
    </source>
</evidence>
<feature type="domain" description="EGF-like" evidence="16">
    <location>
        <begin position="425"/>
        <end position="463"/>
    </location>
</feature>
<dbReference type="PROSITE" id="PS50158">
    <property type="entry name" value="ZF_CCHC"/>
    <property type="match status" value="1"/>
</dbReference>
<dbReference type="SUPFAM" id="SSF57196">
    <property type="entry name" value="EGF/Laminin"/>
    <property type="match status" value="5"/>
</dbReference>
<feature type="domain" description="EGF-like" evidence="16">
    <location>
        <begin position="826"/>
        <end position="864"/>
    </location>
</feature>
<organism evidence="18 19">
    <name type="scientific">Pinctada imbricata</name>
    <name type="common">Atlantic pearl-oyster</name>
    <name type="synonym">Pinctada martensii</name>
    <dbReference type="NCBI Taxonomy" id="66713"/>
    <lineage>
        <taxon>Eukaryota</taxon>
        <taxon>Metazoa</taxon>
        <taxon>Spiralia</taxon>
        <taxon>Lophotrochozoa</taxon>
        <taxon>Mollusca</taxon>
        <taxon>Bivalvia</taxon>
        <taxon>Autobranchia</taxon>
        <taxon>Pteriomorphia</taxon>
        <taxon>Pterioida</taxon>
        <taxon>Pterioidea</taxon>
        <taxon>Pteriidae</taxon>
        <taxon>Pinctada</taxon>
    </lineage>
</organism>
<feature type="disulfide bond" evidence="15">
    <location>
        <begin position="635"/>
        <end position="652"/>
    </location>
</feature>
<evidence type="ECO:0000256" key="11">
    <source>
        <dbReference type="ARBA" id="ARBA00023136"/>
    </source>
</evidence>
<feature type="disulfide bond" evidence="15">
    <location>
        <begin position="854"/>
        <end position="863"/>
    </location>
</feature>
<dbReference type="PROSITE" id="PS00141">
    <property type="entry name" value="ASP_PROTEASE"/>
    <property type="match status" value="1"/>
</dbReference>
<comment type="subcellular location">
    <subcellularLocation>
        <location evidence="1">Membrane</location>
        <topology evidence="1">Single-pass type I membrane protein</topology>
    </subcellularLocation>
    <subcellularLocation>
        <location evidence="2">Secreted</location>
    </subcellularLocation>
</comment>
<gene>
    <name evidence="18" type="ORF">FSP39_002721</name>
</gene>
<dbReference type="PROSITE" id="PS00022">
    <property type="entry name" value="EGF_1"/>
    <property type="match status" value="13"/>
</dbReference>
<dbReference type="Pfam" id="PF07645">
    <property type="entry name" value="EGF_CA"/>
    <property type="match status" value="2"/>
</dbReference>
<keyword evidence="8" id="KW-0677">Repeat</keyword>
<feature type="domain" description="EGF-like" evidence="16">
    <location>
        <begin position="666"/>
        <end position="704"/>
    </location>
</feature>
<feature type="disulfide bond" evidence="15">
    <location>
        <begin position="675"/>
        <end position="692"/>
    </location>
</feature>
<dbReference type="InterPro" id="IPR000742">
    <property type="entry name" value="EGF"/>
</dbReference>
<dbReference type="SUPFAM" id="SSF50630">
    <property type="entry name" value="Acid proteases"/>
    <property type="match status" value="1"/>
</dbReference>
<dbReference type="PROSITE" id="PS50026">
    <property type="entry name" value="EGF_3"/>
    <property type="match status" value="13"/>
</dbReference>
<dbReference type="GO" id="GO:0007157">
    <property type="term" value="P:heterophilic cell-cell adhesion via plasma membrane cell adhesion molecules"/>
    <property type="evidence" value="ECO:0007669"/>
    <property type="project" value="TreeGrafter"/>
</dbReference>
<comment type="caution">
    <text evidence="18">The sequence shown here is derived from an EMBL/GenBank/DDBJ whole genome shotgun (WGS) entry which is preliminary data.</text>
</comment>
<evidence type="ECO:0000256" key="14">
    <source>
        <dbReference type="PROSITE-ProRule" id="PRU00047"/>
    </source>
</evidence>
<feature type="disulfide bond" evidence="15">
    <location>
        <begin position="394"/>
        <end position="411"/>
    </location>
</feature>
<keyword evidence="7" id="KW-0732">Signal</keyword>
<dbReference type="PROSITE" id="PS00010">
    <property type="entry name" value="ASX_HYDROXYL"/>
    <property type="match status" value="13"/>
</dbReference>
<feature type="disulfide bond" evidence="15">
    <location>
        <begin position="474"/>
        <end position="491"/>
    </location>
</feature>
<dbReference type="InterPro" id="IPR001881">
    <property type="entry name" value="EGF-like_Ca-bd_dom"/>
</dbReference>
<keyword evidence="13" id="KW-0325">Glycoprotein</keyword>
<dbReference type="InterPro" id="IPR001878">
    <property type="entry name" value="Znf_CCHC"/>
</dbReference>
<evidence type="ECO:0000259" key="16">
    <source>
        <dbReference type="PROSITE" id="PS50026"/>
    </source>
</evidence>
<keyword evidence="12 15" id="KW-1015">Disulfide bond</keyword>
<evidence type="ECO:0000259" key="17">
    <source>
        <dbReference type="PROSITE" id="PS50158"/>
    </source>
</evidence>
<feature type="disulfide bond" evidence="15">
    <location>
        <begin position="795"/>
        <end position="812"/>
    </location>
</feature>
<dbReference type="GO" id="GO:0005509">
    <property type="term" value="F:calcium ion binding"/>
    <property type="evidence" value="ECO:0007669"/>
    <property type="project" value="InterPro"/>
</dbReference>
<feature type="disulfide bond" evidence="15">
    <location>
        <begin position="574"/>
        <end position="583"/>
    </location>
</feature>
<keyword evidence="11" id="KW-0472">Membrane</keyword>
<keyword evidence="3" id="KW-0217">Developmental protein</keyword>
<feature type="domain" description="EGF-like" evidence="16">
    <location>
        <begin position="627"/>
        <end position="664"/>
    </location>
</feature>